<evidence type="ECO:0000256" key="9">
    <source>
        <dbReference type="ARBA" id="ARBA00023286"/>
    </source>
</evidence>
<keyword evidence="6 12" id="KW-0472">Membrane</keyword>
<keyword evidence="4 12" id="KW-1133">Transmembrane helix</keyword>
<keyword evidence="3 12" id="KW-0812">Transmembrane</keyword>
<evidence type="ECO:0000259" key="15">
    <source>
        <dbReference type="Pfam" id="PF01094"/>
    </source>
</evidence>
<keyword evidence="7 16" id="KW-0675">Receptor</keyword>
<evidence type="ECO:0000256" key="2">
    <source>
        <dbReference type="ARBA" id="ARBA00022448"/>
    </source>
</evidence>
<keyword evidence="10" id="KW-0407">Ion channel</keyword>
<evidence type="ECO:0000259" key="14">
    <source>
        <dbReference type="Pfam" id="PF00060"/>
    </source>
</evidence>
<evidence type="ECO:0000256" key="6">
    <source>
        <dbReference type="ARBA" id="ARBA00023136"/>
    </source>
</evidence>
<feature type="transmembrane region" description="Helical" evidence="12">
    <location>
        <begin position="458"/>
        <end position="477"/>
    </location>
</feature>
<dbReference type="Pfam" id="PF01094">
    <property type="entry name" value="ANF_receptor"/>
    <property type="match status" value="1"/>
</dbReference>
<dbReference type="AlphaFoldDB" id="A0A9Q0SG53"/>
<dbReference type="InterPro" id="IPR015683">
    <property type="entry name" value="Ionotropic_Glu_rcpt"/>
</dbReference>
<feature type="signal peptide" evidence="13">
    <location>
        <begin position="1"/>
        <end position="21"/>
    </location>
</feature>
<keyword evidence="13" id="KW-0732">Signal</keyword>
<sequence length="646" mass="71755">MSPLLSFFLVLPLLLESKATAIEAGDNCSLITHRITGKIGGVINYSSRAGKEQEVAMEMAVEDYFRSSCSQQLTLQLEDSGGDSSTVASATTELISSKQVQSIIGTMTAQETGLFSEVDMNMKNTPIISLTSPAITPPSMTHQLPYFLQMSNHITLHMQCLADIVGHFKWRKVTALYEHKNGFSAYSGIVTLLSDMLKAVNSEISDHSDLSSLSSVLNPEITIEQELIKLRSKSNRVFIVLVSSLELAILLFEKANQMRMMEKDYVWIVTDEIASLLDSVDSSVVKNMQGVIGFKTNFARTGDTFKRFKSRFRNKYGSQYPEEEEYSNPSIFALRAYDATWVIARAMEKSQGKITSEELSGNMLSSIFEGLSGTVRFENNSLDAAVGDTEIMADRFQYVDFSQPYVDSGLVMVVTQKAETSHATWMLKTFTKKMWLLMIAMHVFIGLLVWLIERGNNTEFEGIGTMLWFSVTIIFYAQRQPLTSNLSRLVLTPWLFMILIVVASFTASLSSAMTVSRLEPSVFAKGSPLAFDISEATLKVIESGELRQLEELLSSSNCTSQATTMDTLGLGLEPFAGLFILSGTIAAFGSLVAIFRLGRNVQILSYFQTELTRRRIWRWASIQLSRKSSSNPETNGQVEISSTQGC</sequence>
<dbReference type="InterPro" id="IPR028082">
    <property type="entry name" value="Peripla_BP_I"/>
</dbReference>
<name>A0A9Q0SG53_SALVM</name>
<gene>
    <name evidence="16" type="ORF">OIU85_011929</name>
</gene>
<evidence type="ECO:0000313" key="16">
    <source>
        <dbReference type="EMBL" id="KAJ6675828.1"/>
    </source>
</evidence>
<comment type="subcellular location">
    <subcellularLocation>
        <location evidence="1">Membrane</location>
        <topology evidence="1">Multi-pass membrane protein</topology>
    </subcellularLocation>
</comment>
<dbReference type="GO" id="GO:0015276">
    <property type="term" value="F:ligand-gated monoatomic ion channel activity"/>
    <property type="evidence" value="ECO:0007669"/>
    <property type="project" value="InterPro"/>
</dbReference>
<proteinExistence type="predicted"/>
<dbReference type="InterPro" id="IPR001320">
    <property type="entry name" value="Iontro_rcpt_C"/>
</dbReference>
<dbReference type="Pfam" id="PF00060">
    <property type="entry name" value="Lig_chan"/>
    <property type="match status" value="1"/>
</dbReference>
<feature type="domain" description="Ionotropic glutamate receptor C-terminal" evidence="14">
    <location>
        <begin position="432"/>
        <end position="582"/>
    </location>
</feature>
<evidence type="ECO:0000256" key="3">
    <source>
        <dbReference type="ARBA" id="ARBA00022692"/>
    </source>
</evidence>
<feature type="transmembrane region" description="Helical" evidence="12">
    <location>
        <begin position="237"/>
        <end position="253"/>
    </location>
</feature>
<evidence type="ECO:0000256" key="10">
    <source>
        <dbReference type="ARBA" id="ARBA00023303"/>
    </source>
</evidence>
<evidence type="ECO:0000256" key="13">
    <source>
        <dbReference type="SAM" id="SignalP"/>
    </source>
</evidence>
<reference evidence="16" key="1">
    <citation type="submission" date="2022-11" db="EMBL/GenBank/DDBJ databases">
        <authorList>
            <person name="Hyden B.L."/>
            <person name="Feng K."/>
            <person name="Yates T."/>
            <person name="Jawdy S."/>
            <person name="Smart L.B."/>
            <person name="Muchero W."/>
        </authorList>
    </citation>
    <scope>NUCLEOTIDE SEQUENCE</scope>
    <source>
        <tissue evidence="16">Shoot tip</tissue>
    </source>
</reference>
<evidence type="ECO:0000256" key="11">
    <source>
        <dbReference type="SAM" id="MobiDB-lite"/>
    </source>
</evidence>
<evidence type="ECO:0000256" key="4">
    <source>
        <dbReference type="ARBA" id="ARBA00022989"/>
    </source>
</evidence>
<dbReference type="SUPFAM" id="SSF53822">
    <property type="entry name" value="Periplasmic binding protein-like I"/>
    <property type="match status" value="1"/>
</dbReference>
<keyword evidence="2" id="KW-0813">Transport</keyword>
<organism evidence="16 17">
    <name type="scientific">Salix viminalis</name>
    <name type="common">Common osier</name>
    <name type="synonym">Basket willow</name>
    <dbReference type="NCBI Taxonomy" id="40686"/>
    <lineage>
        <taxon>Eukaryota</taxon>
        <taxon>Viridiplantae</taxon>
        <taxon>Streptophyta</taxon>
        <taxon>Embryophyta</taxon>
        <taxon>Tracheophyta</taxon>
        <taxon>Spermatophyta</taxon>
        <taxon>Magnoliopsida</taxon>
        <taxon>eudicotyledons</taxon>
        <taxon>Gunneridae</taxon>
        <taxon>Pentapetalae</taxon>
        <taxon>rosids</taxon>
        <taxon>fabids</taxon>
        <taxon>Malpighiales</taxon>
        <taxon>Salicaceae</taxon>
        <taxon>Saliceae</taxon>
        <taxon>Salix</taxon>
    </lineage>
</organism>
<feature type="region of interest" description="Disordered" evidence="11">
    <location>
        <begin position="627"/>
        <end position="646"/>
    </location>
</feature>
<evidence type="ECO:0000256" key="5">
    <source>
        <dbReference type="ARBA" id="ARBA00023065"/>
    </source>
</evidence>
<dbReference type="PANTHER" id="PTHR18966">
    <property type="entry name" value="IONOTROPIC GLUTAMATE RECEPTOR"/>
    <property type="match status" value="1"/>
</dbReference>
<dbReference type="Proteomes" id="UP001151529">
    <property type="component" value="Chromosome 14"/>
</dbReference>
<keyword evidence="9" id="KW-1071">Ligand-gated ion channel</keyword>
<comment type="caution">
    <text evidence="16">The sequence shown here is derived from an EMBL/GenBank/DDBJ whole genome shotgun (WGS) entry which is preliminary data.</text>
</comment>
<dbReference type="Gene3D" id="1.10.287.70">
    <property type="match status" value="1"/>
</dbReference>
<dbReference type="InterPro" id="IPR001828">
    <property type="entry name" value="ANF_lig-bd_rcpt"/>
</dbReference>
<dbReference type="EMBL" id="JAPFFL010000016">
    <property type="protein sequence ID" value="KAJ6675828.1"/>
    <property type="molecule type" value="Genomic_DNA"/>
</dbReference>
<keyword evidence="5" id="KW-0406">Ion transport</keyword>
<feature type="chain" id="PRO_5040114802" evidence="13">
    <location>
        <begin position="22"/>
        <end position="646"/>
    </location>
</feature>
<dbReference type="GO" id="GO:0016020">
    <property type="term" value="C:membrane"/>
    <property type="evidence" value="ECO:0007669"/>
    <property type="project" value="UniProtKB-SubCell"/>
</dbReference>
<feature type="domain" description="Receptor ligand binding region" evidence="15">
    <location>
        <begin position="54"/>
        <end position="382"/>
    </location>
</feature>
<evidence type="ECO:0000313" key="17">
    <source>
        <dbReference type="Proteomes" id="UP001151529"/>
    </source>
</evidence>
<evidence type="ECO:0000256" key="7">
    <source>
        <dbReference type="ARBA" id="ARBA00023170"/>
    </source>
</evidence>
<dbReference type="Gene3D" id="3.40.50.2300">
    <property type="match status" value="2"/>
</dbReference>
<feature type="transmembrane region" description="Helical" evidence="12">
    <location>
        <begin position="434"/>
        <end position="452"/>
    </location>
</feature>
<keyword evidence="17" id="KW-1185">Reference proteome</keyword>
<dbReference type="FunFam" id="3.40.50.2300:FF:000188">
    <property type="entry name" value="Glutamate receptor"/>
    <property type="match status" value="1"/>
</dbReference>
<evidence type="ECO:0000256" key="12">
    <source>
        <dbReference type="SAM" id="Phobius"/>
    </source>
</evidence>
<keyword evidence="8" id="KW-0325">Glycoprotein</keyword>
<reference evidence="16" key="2">
    <citation type="journal article" date="2023" name="Int. J. Mol. Sci.">
        <title>De Novo Assembly and Annotation of 11 Diverse Shrub Willow (Salix) Genomes Reveals Novel Gene Organization in Sex-Linked Regions.</title>
        <authorList>
            <person name="Hyden B."/>
            <person name="Feng K."/>
            <person name="Yates T.B."/>
            <person name="Jawdy S."/>
            <person name="Cereghino C."/>
            <person name="Smart L.B."/>
            <person name="Muchero W."/>
        </authorList>
    </citation>
    <scope>NUCLEOTIDE SEQUENCE [LARGE SCALE GENOMIC DNA]</scope>
    <source>
        <tissue evidence="16">Shoot tip</tissue>
    </source>
</reference>
<feature type="transmembrane region" description="Helical" evidence="12">
    <location>
        <begin position="489"/>
        <end position="509"/>
    </location>
</feature>
<evidence type="ECO:0000256" key="8">
    <source>
        <dbReference type="ARBA" id="ARBA00023180"/>
    </source>
</evidence>
<protein>
    <submittedName>
        <fullName evidence="16">GLUTAMATE RECEPTOR</fullName>
    </submittedName>
</protein>
<feature type="transmembrane region" description="Helical" evidence="12">
    <location>
        <begin position="575"/>
        <end position="595"/>
    </location>
</feature>
<dbReference type="SUPFAM" id="SSF53850">
    <property type="entry name" value="Periplasmic binding protein-like II"/>
    <property type="match status" value="1"/>
</dbReference>
<dbReference type="OrthoDB" id="5984008at2759"/>
<evidence type="ECO:0000256" key="1">
    <source>
        <dbReference type="ARBA" id="ARBA00004141"/>
    </source>
</evidence>
<accession>A0A9Q0SG53</accession>